<dbReference type="GO" id="GO:0000502">
    <property type="term" value="C:proteasome complex"/>
    <property type="evidence" value="ECO:0007669"/>
    <property type="project" value="UniProtKB-KW"/>
</dbReference>
<dbReference type="GO" id="GO:0005634">
    <property type="term" value="C:nucleus"/>
    <property type="evidence" value="ECO:0007669"/>
    <property type="project" value="TreeGrafter"/>
</dbReference>
<sequence length="210" mass="23445">MTTISDVKVLMNKKDELEVEIKELHDFLRDKGLGTTGGLVDNDGFPLSDVDKVISVREARGKLARLQNDHIALMKEIENAMVQVHSQAKSHRTETVSTKTNHSTSVEQEDLSRYDHVAKFARVADVTANSPAALARLKVDDEILEFGSIHSTNNNGLKAVGELVRDSENRQIQVVVRRRENEQVTTKILMLTPKKWDGRGLLGCHIVPSQ</sequence>
<feature type="domain" description="PDZ GRASP-type" evidence="4">
    <location>
        <begin position="116"/>
        <end position="206"/>
    </location>
</feature>
<protein>
    <submittedName>
        <fullName evidence="6">26S proteasome non-ATPase regulatory subunit 9-like</fullName>
    </submittedName>
</protein>
<evidence type="ECO:0000259" key="4">
    <source>
        <dbReference type="Pfam" id="PF04495"/>
    </source>
</evidence>
<gene>
    <name evidence="6" type="ORF">PROFUN_03474</name>
</gene>
<evidence type="ECO:0000313" key="7">
    <source>
        <dbReference type="Proteomes" id="UP000241769"/>
    </source>
</evidence>
<keyword evidence="1" id="KW-0143">Chaperone</keyword>
<dbReference type="InterPro" id="IPR040815">
    <property type="entry name" value="Nas2_N"/>
</dbReference>
<reference evidence="6 7" key="1">
    <citation type="journal article" date="2018" name="Genome Biol. Evol.">
        <title>Multiple Roots of Fruiting Body Formation in Amoebozoa.</title>
        <authorList>
            <person name="Hillmann F."/>
            <person name="Forbes G."/>
            <person name="Novohradska S."/>
            <person name="Ferling I."/>
            <person name="Riege K."/>
            <person name="Groth M."/>
            <person name="Westermann M."/>
            <person name="Marz M."/>
            <person name="Spaller T."/>
            <person name="Winckler T."/>
            <person name="Schaap P."/>
            <person name="Glockner G."/>
        </authorList>
    </citation>
    <scope>NUCLEOTIDE SEQUENCE [LARGE SCALE GENOMIC DNA]</scope>
    <source>
        <strain evidence="6 7">Jena</strain>
    </source>
</reference>
<dbReference type="PANTHER" id="PTHR12651">
    <property type="entry name" value="26S PROTEASOME NON-ATPASE REGULATORY SUBUNIT 9"/>
    <property type="match status" value="1"/>
</dbReference>
<dbReference type="Pfam" id="PF18265">
    <property type="entry name" value="Nas2_N"/>
    <property type="match status" value="1"/>
</dbReference>
<dbReference type="Gene3D" id="6.10.140.1710">
    <property type="match status" value="1"/>
</dbReference>
<dbReference type="STRING" id="1890364.A0A2P6MN79"/>
<dbReference type="PANTHER" id="PTHR12651:SF1">
    <property type="entry name" value="26S PROTEASOME NON-ATPASE REGULATORY SUBUNIT 9"/>
    <property type="match status" value="1"/>
</dbReference>
<keyword evidence="2" id="KW-0175">Coiled coil</keyword>
<dbReference type="GO" id="GO:0070682">
    <property type="term" value="P:proteasome regulatory particle assembly"/>
    <property type="evidence" value="ECO:0007669"/>
    <property type="project" value="InterPro"/>
</dbReference>
<dbReference type="AlphaFoldDB" id="A0A2P6MN79"/>
<feature type="region of interest" description="Disordered" evidence="3">
    <location>
        <begin position="88"/>
        <end position="109"/>
    </location>
</feature>
<keyword evidence="6" id="KW-0647">Proteasome</keyword>
<dbReference type="SUPFAM" id="SSF50156">
    <property type="entry name" value="PDZ domain-like"/>
    <property type="match status" value="1"/>
</dbReference>
<dbReference type="GO" id="GO:0005737">
    <property type="term" value="C:cytoplasm"/>
    <property type="evidence" value="ECO:0007669"/>
    <property type="project" value="TreeGrafter"/>
</dbReference>
<dbReference type="FunCoup" id="A0A2P6MN79">
    <property type="interactions" value="752"/>
</dbReference>
<evidence type="ECO:0000256" key="2">
    <source>
        <dbReference type="SAM" id="Coils"/>
    </source>
</evidence>
<accession>A0A2P6MN79</accession>
<dbReference type="InterPro" id="IPR024958">
    <property type="entry name" value="GRASP_PDZ"/>
</dbReference>
<dbReference type="InterPro" id="IPR035269">
    <property type="entry name" value="PSMD9"/>
</dbReference>
<proteinExistence type="predicted"/>
<dbReference type="Pfam" id="PF04495">
    <property type="entry name" value="GRASP55_65"/>
    <property type="match status" value="1"/>
</dbReference>
<keyword evidence="7" id="KW-1185">Reference proteome</keyword>
<dbReference type="InterPro" id="IPR036034">
    <property type="entry name" value="PDZ_sf"/>
</dbReference>
<name>A0A2P6MN79_9EUKA</name>
<comment type="caution">
    <text evidence="6">The sequence shown here is derived from an EMBL/GenBank/DDBJ whole genome shotgun (WGS) entry which is preliminary data.</text>
</comment>
<dbReference type="FunFam" id="2.30.42.10:FF:000107">
    <property type="entry name" value="26S proteasome non-ATPase regulatory subunit 9"/>
    <property type="match status" value="1"/>
</dbReference>
<evidence type="ECO:0000256" key="3">
    <source>
        <dbReference type="SAM" id="MobiDB-lite"/>
    </source>
</evidence>
<feature type="compositionally biased region" description="Polar residues" evidence="3">
    <location>
        <begin position="95"/>
        <end position="106"/>
    </location>
</feature>
<feature type="coiled-coil region" evidence="2">
    <location>
        <begin position="56"/>
        <end position="83"/>
    </location>
</feature>
<organism evidence="6 7">
    <name type="scientific">Planoprotostelium fungivorum</name>
    <dbReference type="NCBI Taxonomy" id="1890364"/>
    <lineage>
        <taxon>Eukaryota</taxon>
        <taxon>Amoebozoa</taxon>
        <taxon>Evosea</taxon>
        <taxon>Variosea</taxon>
        <taxon>Cavosteliida</taxon>
        <taxon>Cavosteliaceae</taxon>
        <taxon>Planoprotostelium</taxon>
    </lineage>
</organism>
<dbReference type="Proteomes" id="UP000241769">
    <property type="component" value="Unassembled WGS sequence"/>
</dbReference>
<evidence type="ECO:0000259" key="5">
    <source>
        <dbReference type="Pfam" id="PF18265"/>
    </source>
</evidence>
<dbReference type="InParanoid" id="A0A2P6MN79"/>
<dbReference type="OrthoDB" id="72325at2759"/>
<dbReference type="EMBL" id="MDYQ01000661">
    <property type="protein sequence ID" value="PRP73160.1"/>
    <property type="molecule type" value="Genomic_DNA"/>
</dbReference>
<evidence type="ECO:0000256" key="1">
    <source>
        <dbReference type="ARBA" id="ARBA00023186"/>
    </source>
</evidence>
<dbReference type="Gene3D" id="2.30.42.10">
    <property type="match status" value="1"/>
</dbReference>
<feature type="domain" description="Nas2 N-terminal" evidence="5">
    <location>
        <begin position="8"/>
        <end position="86"/>
    </location>
</feature>
<evidence type="ECO:0000313" key="6">
    <source>
        <dbReference type="EMBL" id="PRP73160.1"/>
    </source>
</evidence>